<dbReference type="InterPro" id="IPR007516">
    <property type="entry name" value="Co_F420_Hydgase/DH_bsu_N"/>
</dbReference>
<evidence type="ECO:0000256" key="5">
    <source>
        <dbReference type="ARBA" id="ARBA00023014"/>
    </source>
</evidence>
<accession>A0A2L1C8E6</accession>
<dbReference type="GO" id="GO:0050660">
    <property type="term" value="F:flavin adenine dinucleotide binding"/>
    <property type="evidence" value="ECO:0007669"/>
    <property type="project" value="InterPro"/>
</dbReference>
<comment type="cofactor">
    <cofactor evidence="1">
        <name>FAD</name>
        <dbReference type="ChEBI" id="CHEBI:57692"/>
    </cofactor>
</comment>
<dbReference type="NCBIfam" id="TIGR03289">
    <property type="entry name" value="frhB"/>
    <property type="match status" value="1"/>
</dbReference>
<name>A0A2L1C8E6_METMI</name>
<evidence type="ECO:0000256" key="4">
    <source>
        <dbReference type="ARBA" id="ARBA00023004"/>
    </source>
</evidence>
<evidence type="ECO:0000313" key="13">
    <source>
        <dbReference type="Proteomes" id="UP000239462"/>
    </source>
</evidence>
<dbReference type="EMBL" id="JACHED010000001">
    <property type="protein sequence ID" value="MBB6496070.1"/>
    <property type="molecule type" value="Genomic_DNA"/>
</dbReference>
<dbReference type="AlphaFoldDB" id="A0A2L1C8E6"/>
<evidence type="ECO:0000313" key="11">
    <source>
        <dbReference type="EMBL" id="MBA2863924.1"/>
    </source>
</evidence>
<dbReference type="Pfam" id="PF04432">
    <property type="entry name" value="FrhB_FdhB_C"/>
    <property type="match status" value="1"/>
</dbReference>
<dbReference type="RefSeq" id="WP_104837269.1">
    <property type="nucleotide sequence ID" value="NZ_CP026606.1"/>
</dbReference>
<proteinExistence type="inferred from homology"/>
<reference evidence="13" key="1">
    <citation type="journal article" date="2018" name="Genome Announc.">
        <title>Complete Genome Sequence of the Methanococcus maripaludis Type Strain JJ (DSM 2067), a Model for Selenoprotein Synthesis in Archaea.</title>
        <authorList>
            <person name="Poehlein A."/>
            <person name="Heym D."/>
            <person name="Quitzke V."/>
            <person name="Fersch J."/>
            <person name="Daniel R."/>
            <person name="Rother M."/>
        </authorList>
    </citation>
    <scope>NUCLEOTIDE SEQUENCE [LARGE SCALE GENOMIC DNA]</scope>
    <source>
        <strain evidence="13">DSM 2067</strain>
    </source>
</reference>
<reference evidence="10" key="2">
    <citation type="submission" date="2018-02" db="EMBL/GenBank/DDBJ databases">
        <title>Complete genome sequence of the Methanococcus maripaludis type strain JJ (DSM 2067), a model for selenoprotein synthesis in Archaea.</title>
        <authorList>
            <person name="Poehlein A."/>
            <person name="Heym D."/>
            <person name="Quitzke V."/>
            <person name="Fersch J."/>
            <person name="Daniel R."/>
            <person name="Rother M."/>
        </authorList>
    </citation>
    <scope>NUCLEOTIDE SEQUENCE [LARGE SCALE GENOMIC DNA]</scope>
    <source>
        <strain evidence="10">DSM 2067</strain>
    </source>
</reference>
<evidence type="ECO:0000259" key="9">
    <source>
        <dbReference type="Pfam" id="PF04432"/>
    </source>
</evidence>
<keyword evidence="2" id="KW-0479">Metal-binding</keyword>
<evidence type="ECO:0000313" key="14">
    <source>
        <dbReference type="Proteomes" id="UP000567099"/>
    </source>
</evidence>
<evidence type="ECO:0000256" key="6">
    <source>
        <dbReference type="ARBA" id="ARBA00038369"/>
    </source>
</evidence>
<keyword evidence="5" id="KW-0411">Iron-sulfur</keyword>
<dbReference type="KEGG" id="mmad:MMJJ_01800"/>
<dbReference type="Proteomes" id="UP000590564">
    <property type="component" value="Unassembled WGS sequence"/>
</dbReference>
<evidence type="ECO:0000313" key="12">
    <source>
        <dbReference type="EMBL" id="MBB6496070.1"/>
    </source>
</evidence>
<dbReference type="Pfam" id="PF04422">
    <property type="entry name" value="FrhB_FdhB_N"/>
    <property type="match status" value="1"/>
</dbReference>
<reference evidence="11 14" key="3">
    <citation type="submission" date="2020-07" db="EMBL/GenBank/DDBJ databases">
        <title>Genomic Encyclopedia of Type Strains, Phase IV (KMG-V): Genome sequencing to study the core and pangenomes of soil and plant-associated prokaryotes.</title>
        <authorList>
            <person name="Whitman W."/>
        </authorList>
    </citation>
    <scope>NUCLEOTIDE SEQUENCE [LARGE SCALE GENOMIC DNA]</scope>
    <source>
        <strain evidence="11 14">C13</strain>
        <strain evidence="12 15">D1</strain>
    </source>
</reference>
<dbReference type="GO" id="GO:0052592">
    <property type="term" value="F:oxidoreductase activity, acting on CH or CH2 groups, with an iron-sulfur protein as acceptor"/>
    <property type="evidence" value="ECO:0007669"/>
    <property type="project" value="TreeGrafter"/>
</dbReference>
<dbReference type="InterPro" id="IPR045220">
    <property type="entry name" value="FRHB/FDHB/HCAR-like"/>
</dbReference>
<protein>
    <recommendedName>
        <fullName evidence="7">Coenzyme F420 hydrogenase subunit beta</fullName>
        <ecNumber evidence="7">1.12.98.1</ecNumber>
    </recommendedName>
</protein>
<dbReference type="InterPro" id="IPR007525">
    <property type="entry name" value="FrhB_FdhB_C"/>
</dbReference>
<dbReference type="EC" id="1.12.98.1" evidence="7"/>
<dbReference type="Proteomes" id="UP000567099">
    <property type="component" value="Unassembled WGS sequence"/>
</dbReference>
<dbReference type="PANTHER" id="PTHR31332:SF6">
    <property type="entry name" value="FORMATE DEHYDROGENASE SUBUNIT BETA"/>
    <property type="match status" value="1"/>
</dbReference>
<keyword evidence="3 11" id="KW-0560">Oxidoreductase</keyword>
<dbReference type="NCBIfam" id="NF006807">
    <property type="entry name" value="PRK09325.1"/>
    <property type="match status" value="1"/>
</dbReference>
<keyword evidence="4" id="KW-0408">Iron</keyword>
<evidence type="ECO:0000259" key="8">
    <source>
        <dbReference type="Pfam" id="PF04422"/>
    </source>
</evidence>
<evidence type="ECO:0000256" key="3">
    <source>
        <dbReference type="ARBA" id="ARBA00023002"/>
    </source>
</evidence>
<dbReference type="Gene3D" id="3.10.450.750">
    <property type="match status" value="1"/>
</dbReference>
<dbReference type="GO" id="GO:0050454">
    <property type="term" value="F:coenzyme F420 hydrogenase activity"/>
    <property type="evidence" value="ECO:0007669"/>
    <property type="project" value="UniProtKB-EC"/>
</dbReference>
<dbReference type="GeneID" id="36101274"/>
<evidence type="ECO:0000256" key="7">
    <source>
        <dbReference type="NCBIfam" id="TIGR03289"/>
    </source>
</evidence>
<evidence type="ECO:0000256" key="1">
    <source>
        <dbReference type="ARBA" id="ARBA00001974"/>
    </source>
</evidence>
<evidence type="ECO:0000313" key="10">
    <source>
        <dbReference type="EMBL" id="AVB75599.1"/>
    </source>
</evidence>
<dbReference type="GO" id="GO:0051536">
    <property type="term" value="F:iron-sulfur cluster binding"/>
    <property type="evidence" value="ECO:0007669"/>
    <property type="project" value="UniProtKB-KW"/>
</dbReference>
<evidence type="ECO:0000313" key="15">
    <source>
        <dbReference type="Proteomes" id="UP000590564"/>
    </source>
</evidence>
<gene>
    <name evidence="10" type="primary">frcB</name>
    <name evidence="11" type="ORF">HNP94_000924</name>
    <name evidence="12" type="ORF">HNP96_000091</name>
    <name evidence="10" type="ORF">MMJJ_01800</name>
</gene>
<sequence>MDPFGTYKTAISARATDKAILKKSQDGGIISASYIYGLENGLLDGVIVANTEDGFKTAPKIATTPEEVLSAAGTKYTVSPNVSVLKDAVREYALEKVGIVGTPCQVRAIRKLMKYPMGFRHTDSKIALVMGIFCMENFPYEGMKAIVEQYAGIRMNDVLKTDIGKGKFWVYSKSGDVKAVPLKDTHMYEQKSCHVCMDYTAELADISTGSVGSPDGWSTIFVRTAKGEEYLNKMIDAGALETKPIEDVKPGLDLVQKLALQKKEKNDKEIVHRKEMGLPVPY</sequence>
<feature type="domain" description="Coenzyme F420 hydrogenase/dehydrogenase beta subunit C-terminal" evidence="9">
    <location>
        <begin position="95"/>
        <end position="247"/>
    </location>
</feature>
<dbReference type="Proteomes" id="UP000239462">
    <property type="component" value="Chromosome"/>
</dbReference>
<feature type="domain" description="Coenzyme F420 hydrogenase/dehydrogenase beta subunit N-terminal" evidence="8">
    <location>
        <begin position="11"/>
        <end position="86"/>
    </location>
</feature>
<evidence type="ECO:0000256" key="2">
    <source>
        <dbReference type="ARBA" id="ARBA00022723"/>
    </source>
</evidence>
<comment type="similarity">
    <text evidence="6">Belongs to the FrhB family.</text>
</comment>
<organism evidence="10 13">
    <name type="scientific">Methanococcus maripaludis</name>
    <name type="common">Methanococcus deltae</name>
    <dbReference type="NCBI Taxonomy" id="39152"/>
    <lineage>
        <taxon>Archaea</taxon>
        <taxon>Methanobacteriati</taxon>
        <taxon>Methanobacteriota</taxon>
        <taxon>Methanomada group</taxon>
        <taxon>Methanococci</taxon>
        <taxon>Methanococcales</taxon>
        <taxon>Methanococcaceae</taxon>
        <taxon>Methanococcus</taxon>
    </lineage>
</organism>
<dbReference type="InterPro" id="IPR017679">
    <property type="entry name" value="FrhB_archaea"/>
</dbReference>
<dbReference type="PANTHER" id="PTHR31332">
    <property type="entry name" value="7-HYDROXYMETHYL CHLOROPHYLL A REDUCTASE, CHLOROPLASTIC"/>
    <property type="match status" value="1"/>
</dbReference>
<dbReference type="EMBL" id="JACDUO010000001">
    <property type="protein sequence ID" value="MBA2863924.1"/>
    <property type="molecule type" value="Genomic_DNA"/>
</dbReference>
<dbReference type="EMBL" id="CP026606">
    <property type="protein sequence ID" value="AVB75599.1"/>
    <property type="molecule type" value="Genomic_DNA"/>
</dbReference>
<dbReference type="GO" id="GO:0016151">
    <property type="term" value="F:nickel cation binding"/>
    <property type="evidence" value="ECO:0007669"/>
    <property type="project" value="InterPro"/>
</dbReference>